<feature type="region of interest" description="Disordered" evidence="2">
    <location>
        <begin position="280"/>
        <end position="301"/>
    </location>
</feature>
<evidence type="ECO:0000313" key="5">
    <source>
        <dbReference type="Proteomes" id="UP001194469"/>
    </source>
</evidence>
<dbReference type="SMART" id="SM00062">
    <property type="entry name" value="PBPb"/>
    <property type="match status" value="1"/>
</dbReference>
<dbReference type="PANTHER" id="PTHR35936:SF17">
    <property type="entry name" value="ARGININE-BINDING EXTRACELLULAR PROTEIN ARTP"/>
    <property type="match status" value="1"/>
</dbReference>
<dbReference type="EMBL" id="VRYY01000750">
    <property type="protein sequence ID" value="MBG3878860.1"/>
    <property type="molecule type" value="Genomic_DNA"/>
</dbReference>
<feature type="domain" description="Solute-binding protein family 3/N-terminal" evidence="3">
    <location>
        <begin position="43"/>
        <end position="276"/>
    </location>
</feature>
<organism evidence="4 5">
    <name type="scientific">Nitratidesulfovibrio oxamicus</name>
    <dbReference type="NCBI Taxonomy" id="32016"/>
    <lineage>
        <taxon>Bacteria</taxon>
        <taxon>Pseudomonadati</taxon>
        <taxon>Thermodesulfobacteriota</taxon>
        <taxon>Desulfovibrionia</taxon>
        <taxon>Desulfovibrionales</taxon>
        <taxon>Desulfovibrionaceae</taxon>
        <taxon>Nitratidesulfovibrio</taxon>
    </lineage>
</organism>
<name>A0ABS0J8R5_9BACT</name>
<dbReference type="CDD" id="cd01002">
    <property type="entry name" value="PBP2_Ehub_like"/>
    <property type="match status" value="1"/>
</dbReference>
<dbReference type="Pfam" id="PF00497">
    <property type="entry name" value="SBP_bac_3"/>
    <property type="match status" value="1"/>
</dbReference>
<proteinExistence type="predicted"/>
<keyword evidence="5" id="KW-1185">Reference proteome</keyword>
<dbReference type="RefSeq" id="WP_196610677.1">
    <property type="nucleotide sequence ID" value="NZ_VRYY01000750.1"/>
</dbReference>
<dbReference type="InterPro" id="IPR014337">
    <property type="entry name" value="Ectoine_EhuB"/>
</dbReference>
<gene>
    <name evidence="4" type="primary">ehuB</name>
    <name evidence="4" type="ORF">FVW20_18115</name>
</gene>
<evidence type="ECO:0000256" key="2">
    <source>
        <dbReference type="SAM" id="MobiDB-lite"/>
    </source>
</evidence>
<evidence type="ECO:0000313" key="4">
    <source>
        <dbReference type="EMBL" id="MBG3878860.1"/>
    </source>
</evidence>
<dbReference type="SUPFAM" id="SSF53850">
    <property type="entry name" value="Periplasmic binding protein-like II"/>
    <property type="match status" value="1"/>
</dbReference>
<dbReference type="PROSITE" id="PS51257">
    <property type="entry name" value="PROKAR_LIPOPROTEIN"/>
    <property type="match status" value="1"/>
</dbReference>
<evidence type="ECO:0000256" key="1">
    <source>
        <dbReference type="ARBA" id="ARBA00022729"/>
    </source>
</evidence>
<dbReference type="Gene3D" id="3.40.190.10">
    <property type="entry name" value="Periplasmic binding protein-like II"/>
    <property type="match status" value="2"/>
</dbReference>
<dbReference type="Proteomes" id="UP001194469">
    <property type="component" value="Unassembled WGS sequence"/>
</dbReference>
<evidence type="ECO:0000259" key="3">
    <source>
        <dbReference type="SMART" id="SM00062"/>
    </source>
</evidence>
<sequence length="301" mass="31877">MPRLSRTAPSLLGVVALACAVAALLYALLELPAPDDTAWRGGTIRVGYALEPPYAYRTPEGTVTGEAPEVARAALARAGIKRVRWVLGDFNALIPDLLAGHIDMIAAGTFITPDRAVRVVFSLPTSSVGQGLLVRRGNPHGLHDYASLAERSEVTLAVLDGAVEHRQMLLLGMPAERLFPVADAHAGMTAVRRGRVDGLALSGPTVVLLARQHPDDLEAAHPFTPPVIDGKSVAGLCAFAFRKEDAHLADRVNEQLRAFIGTPEHLALVRPFGFDASTLPPWSVSGTSHGQEGRNGPGPGQ</sequence>
<dbReference type="NCBIfam" id="TIGR02995">
    <property type="entry name" value="ectoine_ehuB"/>
    <property type="match status" value="1"/>
</dbReference>
<reference evidence="4 5" key="1">
    <citation type="submission" date="2019-08" db="EMBL/GenBank/DDBJ databases">
        <authorList>
            <person name="Luo N."/>
        </authorList>
    </citation>
    <scope>NUCLEOTIDE SEQUENCE [LARGE SCALE GENOMIC DNA]</scope>
    <source>
        <strain evidence="4 5">NCIMB 9442</strain>
    </source>
</reference>
<keyword evidence="1" id="KW-0732">Signal</keyword>
<accession>A0ABS0J8R5</accession>
<dbReference type="PANTHER" id="PTHR35936">
    <property type="entry name" value="MEMBRANE-BOUND LYTIC MUREIN TRANSGLYCOSYLASE F"/>
    <property type="match status" value="1"/>
</dbReference>
<comment type="caution">
    <text evidence="4">The sequence shown here is derived from an EMBL/GenBank/DDBJ whole genome shotgun (WGS) entry which is preliminary data.</text>
</comment>
<protein>
    <submittedName>
        <fullName evidence="4">Ectoine/hydroxyectoine ABC transporter substrate-binding protein EhuB</fullName>
    </submittedName>
</protein>
<dbReference type="InterPro" id="IPR001638">
    <property type="entry name" value="Solute-binding_3/MltF_N"/>
</dbReference>